<evidence type="ECO:0000256" key="6">
    <source>
        <dbReference type="HAMAP-Rule" id="MF_00227"/>
    </source>
</evidence>
<dbReference type="GO" id="GO:0030677">
    <property type="term" value="C:ribonuclease P complex"/>
    <property type="evidence" value="ECO:0007669"/>
    <property type="project" value="TreeGrafter"/>
</dbReference>
<dbReference type="HAMAP" id="MF_00227">
    <property type="entry name" value="RNase_P"/>
    <property type="match status" value="1"/>
</dbReference>
<organism evidence="8 9">
    <name type="scientific">Candidatus Daviesbacteria bacterium RIFCSPHIGHO2_01_FULL_41_23</name>
    <dbReference type="NCBI Taxonomy" id="1797764"/>
    <lineage>
        <taxon>Bacteria</taxon>
        <taxon>Candidatus Daviesiibacteriota</taxon>
    </lineage>
</organism>
<dbReference type="SUPFAM" id="SSF54211">
    <property type="entry name" value="Ribosomal protein S5 domain 2-like"/>
    <property type="match status" value="1"/>
</dbReference>
<dbReference type="InterPro" id="IPR020568">
    <property type="entry name" value="Ribosomal_Su5_D2-typ_SF"/>
</dbReference>
<dbReference type="GO" id="GO:0004526">
    <property type="term" value="F:ribonuclease P activity"/>
    <property type="evidence" value="ECO:0007669"/>
    <property type="project" value="UniProtKB-UniRule"/>
</dbReference>
<comment type="subunit">
    <text evidence="6">Consists of a catalytic RNA component (M1 or rnpB) and a protein subunit.</text>
</comment>
<keyword evidence="5 6" id="KW-0694">RNA-binding</keyword>
<dbReference type="InterPro" id="IPR000100">
    <property type="entry name" value="RNase_P"/>
</dbReference>
<comment type="catalytic activity">
    <reaction evidence="6">
        <text>Endonucleolytic cleavage of RNA, removing 5'-extranucleotides from tRNA precursor.</text>
        <dbReference type="EC" id="3.1.26.5"/>
    </reaction>
</comment>
<dbReference type="PANTHER" id="PTHR33992">
    <property type="entry name" value="RIBONUCLEASE P PROTEIN COMPONENT"/>
    <property type="match status" value="1"/>
</dbReference>
<evidence type="ECO:0000256" key="4">
    <source>
        <dbReference type="ARBA" id="ARBA00022801"/>
    </source>
</evidence>
<dbReference type="Proteomes" id="UP000176336">
    <property type="component" value="Unassembled WGS sequence"/>
</dbReference>
<accession>A0A1F5IQL0</accession>
<dbReference type="Gene3D" id="3.30.230.10">
    <property type="match status" value="1"/>
</dbReference>
<reference evidence="8 9" key="1">
    <citation type="journal article" date="2016" name="Nat. Commun.">
        <title>Thousands of microbial genomes shed light on interconnected biogeochemical processes in an aquifer system.</title>
        <authorList>
            <person name="Anantharaman K."/>
            <person name="Brown C.T."/>
            <person name="Hug L.A."/>
            <person name="Sharon I."/>
            <person name="Castelle C.J."/>
            <person name="Probst A.J."/>
            <person name="Thomas B.C."/>
            <person name="Singh A."/>
            <person name="Wilkins M.J."/>
            <person name="Karaoz U."/>
            <person name="Brodie E.L."/>
            <person name="Williams K.H."/>
            <person name="Hubbard S.S."/>
            <person name="Banfield J.F."/>
        </authorList>
    </citation>
    <scope>NUCLEOTIDE SEQUENCE [LARGE SCALE GENOMIC DNA]</scope>
</reference>
<dbReference type="AlphaFoldDB" id="A0A1F5IQL0"/>
<dbReference type="Pfam" id="PF00825">
    <property type="entry name" value="Ribonuclease_P"/>
    <property type="match status" value="1"/>
</dbReference>
<protein>
    <recommendedName>
        <fullName evidence="6 7">Ribonuclease P protein component</fullName>
        <shortName evidence="6">RNase P protein</shortName>
        <shortName evidence="6">RNaseP protein</shortName>
        <ecNumber evidence="6 7">3.1.26.5</ecNumber>
    </recommendedName>
    <alternativeName>
        <fullName evidence="6">Protein C5</fullName>
    </alternativeName>
</protein>
<dbReference type="EC" id="3.1.26.5" evidence="6 7"/>
<dbReference type="PANTHER" id="PTHR33992:SF1">
    <property type="entry name" value="RIBONUCLEASE P PROTEIN COMPONENT"/>
    <property type="match status" value="1"/>
</dbReference>
<dbReference type="InterPro" id="IPR014721">
    <property type="entry name" value="Ribsml_uS5_D2-typ_fold_subgr"/>
</dbReference>
<evidence type="ECO:0000313" key="8">
    <source>
        <dbReference type="EMBL" id="OGE18654.1"/>
    </source>
</evidence>
<dbReference type="GO" id="GO:0042781">
    <property type="term" value="F:3'-tRNA processing endoribonuclease activity"/>
    <property type="evidence" value="ECO:0007669"/>
    <property type="project" value="TreeGrafter"/>
</dbReference>
<comment type="similarity">
    <text evidence="6">Belongs to the RnpA family.</text>
</comment>
<evidence type="ECO:0000256" key="5">
    <source>
        <dbReference type="ARBA" id="ARBA00022884"/>
    </source>
</evidence>
<dbReference type="NCBIfam" id="TIGR00188">
    <property type="entry name" value="rnpA"/>
    <property type="match status" value="1"/>
</dbReference>
<evidence type="ECO:0000256" key="1">
    <source>
        <dbReference type="ARBA" id="ARBA00022694"/>
    </source>
</evidence>
<comment type="caution">
    <text evidence="8">The sequence shown here is derived from an EMBL/GenBank/DDBJ whole genome shotgun (WGS) entry which is preliminary data.</text>
</comment>
<dbReference type="GO" id="GO:0001682">
    <property type="term" value="P:tRNA 5'-leader removal"/>
    <property type="evidence" value="ECO:0007669"/>
    <property type="project" value="UniProtKB-UniRule"/>
</dbReference>
<dbReference type="GO" id="GO:0000049">
    <property type="term" value="F:tRNA binding"/>
    <property type="evidence" value="ECO:0007669"/>
    <property type="project" value="UniProtKB-UniRule"/>
</dbReference>
<name>A0A1F5IQL0_9BACT</name>
<keyword evidence="1 6" id="KW-0819">tRNA processing</keyword>
<keyword evidence="2 6" id="KW-0540">Nuclease</keyword>
<sequence>MLSKDKRLNLKKDFKWAASGKKLETKHLKLFVKPGDNELPRVGIAVSGKSFKKAVERNRARRLTSTAFEALYSSLPERVNILVLPKAGVTSVKSSDLLLDLEEGLKKEKIL</sequence>
<evidence type="ECO:0000313" key="9">
    <source>
        <dbReference type="Proteomes" id="UP000176336"/>
    </source>
</evidence>
<gene>
    <name evidence="6" type="primary">rnpA</name>
    <name evidence="8" type="ORF">A2871_04110</name>
</gene>
<dbReference type="EMBL" id="MFCR01000011">
    <property type="protein sequence ID" value="OGE18654.1"/>
    <property type="molecule type" value="Genomic_DNA"/>
</dbReference>
<keyword evidence="3 6" id="KW-0255">Endonuclease</keyword>
<proteinExistence type="inferred from homology"/>
<evidence type="ECO:0000256" key="2">
    <source>
        <dbReference type="ARBA" id="ARBA00022722"/>
    </source>
</evidence>
<comment type="function">
    <text evidence="6">RNaseP catalyzes the removal of the 5'-leader sequence from pre-tRNA to produce the mature 5'-terminus. It can also cleave other RNA substrates such as 4.5S RNA. The protein component plays an auxiliary but essential role in vivo by binding to the 5'-leader sequence and broadening the substrate specificity of the ribozyme.</text>
</comment>
<keyword evidence="4 6" id="KW-0378">Hydrolase</keyword>
<evidence type="ECO:0000256" key="3">
    <source>
        <dbReference type="ARBA" id="ARBA00022759"/>
    </source>
</evidence>
<evidence type="ECO:0000256" key="7">
    <source>
        <dbReference type="NCBIfam" id="TIGR00188"/>
    </source>
</evidence>